<reference evidence="2" key="1">
    <citation type="journal article" date="2023" name="Mol. Phylogenet. Evol.">
        <title>Genome-scale phylogeny and comparative genomics of the fungal order Sordariales.</title>
        <authorList>
            <person name="Hensen N."/>
            <person name="Bonometti L."/>
            <person name="Westerberg I."/>
            <person name="Brannstrom I.O."/>
            <person name="Guillou S."/>
            <person name="Cros-Aarteil S."/>
            <person name="Calhoun S."/>
            <person name="Haridas S."/>
            <person name="Kuo A."/>
            <person name="Mondo S."/>
            <person name="Pangilinan J."/>
            <person name="Riley R."/>
            <person name="LaButti K."/>
            <person name="Andreopoulos B."/>
            <person name="Lipzen A."/>
            <person name="Chen C."/>
            <person name="Yan M."/>
            <person name="Daum C."/>
            <person name="Ng V."/>
            <person name="Clum A."/>
            <person name="Steindorff A."/>
            <person name="Ohm R.A."/>
            <person name="Martin F."/>
            <person name="Silar P."/>
            <person name="Natvig D.O."/>
            <person name="Lalanne C."/>
            <person name="Gautier V."/>
            <person name="Ament-Velasquez S.L."/>
            <person name="Kruys A."/>
            <person name="Hutchinson M.I."/>
            <person name="Powell A.J."/>
            <person name="Barry K."/>
            <person name="Miller A.N."/>
            <person name="Grigoriev I.V."/>
            <person name="Debuchy R."/>
            <person name="Gladieux P."/>
            <person name="Hiltunen Thoren M."/>
            <person name="Johannesson H."/>
        </authorList>
    </citation>
    <scope>NUCLEOTIDE SEQUENCE</scope>
    <source>
        <strain evidence="2">PSN243</strain>
    </source>
</reference>
<feature type="transmembrane region" description="Helical" evidence="1">
    <location>
        <begin position="307"/>
        <end position="324"/>
    </location>
</feature>
<keyword evidence="3" id="KW-1185">Reference proteome</keyword>
<dbReference type="Proteomes" id="UP001321760">
    <property type="component" value="Unassembled WGS sequence"/>
</dbReference>
<protein>
    <submittedName>
        <fullName evidence="2">Uncharacterized protein</fullName>
    </submittedName>
</protein>
<organism evidence="2 3">
    <name type="scientific">Podospora aff. communis PSN243</name>
    <dbReference type="NCBI Taxonomy" id="3040156"/>
    <lineage>
        <taxon>Eukaryota</taxon>
        <taxon>Fungi</taxon>
        <taxon>Dikarya</taxon>
        <taxon>Ascomycota</taxon>
        <taxon>Pezizomycotina</taxon>
        <taxon>Sordariomycetes</taxon>
        <taxon>Sordariomycetidae</taxon>
        <taxon>Sordariales</taxon>
        <taxon>Podosporaceae</taxon>
        <taxon>Podospora</taxon>
    </lineage>
</organism>
<feature type="transmembrane region" description="Helical" evidence="1">
    <location>
        <begin position="203"/>
        <end position="224"/>
    </location>
</feature>
<feature type="transmembrane region" description="Helical" evidence="1">
    <location>
        <begin position="230"/>
        <end position="249"/>
    </location>
</feature>
<keyword evidence="1" id="KW-0812">Transmembrane</keyword>
<feature type="transmembrane region" description="Helical" evidence="1">
    <location>
        <begin position="330"/>
        <end position="353"/>
    </location>
</feature>
<evidence type="ECO:0000313" key="3">
    <source>
        <dbReference type="Proteomes" id="UP001321760"/>
    </source>
</evidence>
<proteinExistence type="predicted"/>
<comment type="caution">
    <text evidence="2">The sequence shown here is derived from an EMBL/GenBank/DDBJ whole genome shotgun (WGS) entry which is preliminary data.</text>
</comment>
<keyword evidence="1" id="KW-1133">Transmembrane helix</keyword>
<evidence type="ECO:0000313" key="2">
    <source>
        <dbReference type="EMBL" id="KAK4445585.1"/>
    </source>
</evidence>
<accession>A0AAV9GAY1</accession>
<name>A0AAV9GAY1_9PEZI</name>
<sequence length="460" mass="51238">MASWFPIGQDESGGWRLDIVALLAVTGESFIGEHAQALTSFTLCLLPRIMPAPHALLQPRRPTSLPAEVAKVTSVYGDTVLDSVPFFANIIHPIDQLRPFPFIVLEIKHKDPMDFRSDPVFSLSDAELPQLDATPPGSAVATAVDPENGHVRPNLVRRQPTMTEKVAGLVSNAPQLRRTESINVPPIAKMGRYAVPPALHSPLHVLSVLSFIMSIGLIVAGIVWKDGTAVVAVCLLSLATSVIGYAAWWRPLLMHRPMRGKHPQGDVIIRTREAAVLLIKCREEVARELYSGAEECQYVSTGIRCRLFMTLGAILMMPSVILLGNCSFNMQALVGAAYLFLNITYWVIGMLPLKYSWDLSRYEVRDSTQDDARDAHLWMPVSSLHHENPEEGYPSLVRTIWYAIRETKQKDWVIRSGAVPQTENWMKWIVEATEAAKRGERSWPAVSRYNEIVGEGFENT</sequence>
<keyword evidence="1" id="KW-0472">Membrane</keyword>
<dbReference type="EMBL" id="MU865964">
    <property type="protein sequence ID" value="KAK4445585.1"/>
    <property type="molecule type" value="Genomic_DNA"/>
</dbReference>
<gene>
    <name evidence="2" type="ORF">QBC34DRAFT_472106</name>
</gene>
<dbReference type="AlphaFoldDB" id="A0AAV9GAY1"/>
<reference evidence="2" key="2">
    <citation type="submission" date="2023-05" db="EMBL/GenBank/DDBJ databases">
        <authorList>
            <consortium name="Lawrence Berkeley National Laboratory"/>
            <person name="Steindorff A."/>
            <person name="Hensen N."/>
            <person name="Bonometti L."/>
            <person name="Westerberg I."/>
            <person name="Brannstrom I.O."/>
            <person name="Guillou S."/>
            <person name="Cros-Aarteil S."/>
            <person name="Calhoun S."/>
            <person name="Haridas S."/>
            <person name="Kuo A."/>
            <person name="Mondo S."/>
            <person name="Pangilinan J."/>
            <person name="Riley R."/>
            <person name="Labutti K."/>
            <person name="Andreopoulos B."/>
            <person name="Lipzen A."/>
            <person name="Chen C."/>
            <person name="Yanf M."/>
            <person name="Daum C."/>
            <person name="Ng V."/>
            <person name="Clum A."/>
            <person name="Ohm R."/>
            <person name="Martin F."/>
            <person name="Silar P."/>
            <person name="Natvig D."/>
            <person name="Lalanne C."/>
            <person name="Gautier V."/>
            <person name="Ament-Velasquez S.L."/>
            <person name="Kruys A."/>
            <person name="Hutchinson M.I."/>
            <person name="Powell A.J."/>
            <person name="Barry K."/>
            <person name="Miller A.N."/>
            <person name="Grigoriev I.V."/>
            <person name="Debuchy R."/>
            <person name="Gladieux P."/>
            <person name="Thoren M.H."/>
            <person name="Johannesson H."/>
        </authorList>
    </citation>
    <scope>NUCLEOTIDE SEQUENCE</scope>
    <source>
        <strain evidence="2">PSN243</strain>
    </source>
</reference>
<evidence type="ECO:0000256" key="1">
    <source>
        <dbReference type="SAM" id="Phobius"/>
    </source>
</evidence>